<comment type="caution">
    <text evidence="3">The sequence shown here is derived from an EMBL/GenBank/DDBJ whole genome shotgun (WGS) entry which is preliminary data.</text>
</comment>
<evidence type="ECO:0000313" key="3">
    <source>
        <dbReference type="EMBL" id="GAA4328416.1"/>
    </source>
</evidence>
<reference evidence="4" key="1">
    <citation type="journal article" date="2019" name="Int. J. Syst. Evol. Microbiol.">
        <title>The Global Catalogue of Microorganisms (GCM) 10K type strain sequencing project: providing services to taxonomists for standard genome sequencing and annotation.</title>
        <authorList>
            <consortium name="The Broad Institute Genomics Platform"/>
            <consortium name="The Broad Institute Genome Sequencing Center for Infectious Disease"/>
            <person name="Wu L."/>
            <person name="Ma J."/>
        </authorList>
    </citation>
    <scope>NUCLEOTIDE SEQUENCE [LARGE SCALE GENOMIC DNA]</scope>
    <source>
        <strain evidence="4">JCM 17666</strain>
    </source>
</reference>
<dbReference type="InterPro" id="IPR036812">
    <property type="entry name" value="NAD(P)_OxRdtase_dom_sf"/>
</dbReference>
<dbReference type="InterPro" id="IPR050523">
    <property type="entry name" value="AKR_Detox_Biosynth"/>
</dbReference>
<dbReference type="Pfam" id="PF00248">
    <property type="entry name" value="Aldo_ket_red"/>
    <property type="match status" value="1"/>
</dbReference>
<dbReference type="PANTHER" id="PTHR43364">
    <property type="entry name" value="NADH-SPECIFIC METHYLGLYOXAL REDUCTASE-RELATED"/>
    <property type="match status" value="1"/>
</dbReference>
<evidence type="ECO:0000313" key="4">
    <source>
        <dbReference type="Proteomes" id="UP001501671"/>
    </source>
</evidence>
<dbReference type="RefSeq" id="WP_345247751.1">
    <property type="nucleotide sequence ID" value="NZ_BAABFO010000005.1"/>
</dbReference>
<keyword evidence="4" id="KW-1185">Reference proteome</keyword>
<protein>
    <submittedName>
        <fullName evidence="3">NADP(H)-dependent aldo-keto reductase</fullName>
    </submittedName>
</protein>
<dbReference type="CDD" id="cd19094">
    <property type="entry name" value="AKR_Tas-like"/>
    <property type="match status" value="1"/>
</dbReference>
<sequence>MKKTKLGTTRIDVSAICLGTMTFGQQNTEAEGHAQLDRALAAGINFIDTAEMYPAPPSAETYTRTEQIVGTWLKKQPRDRVVLASKVAGPSRGRDWIRGGRYDADCIRAAIEGSLRRLQTDYLDLYQIHWPARNVPVFGQTRFDPAQEREAFGIEEQLRVFDDLIRAGKIRHLGVSNESAYGVMEFLRVAEKAGLPRIATIQNACSLLNRSFEQALDEVCFRTGVGLLAYGALAAGQLSGKYARDAGAPGRLTLFPQWSPRYMRGSVLEAARRYEEIARSRGLDPAQMALAWCYSRWYVNSTIIGATSLQQLEAAIGALDIRLDDETLARIDAVHAEIPNPAQ</sequence>
<dbReference type="InterPro" id="IPR023210">
    <property type="entry name" value="NADP_OxRdtase_dom"/>
</dbReference>
<feature type="domain" description="NADP-dependent oxidoreductase" evidence="2">
    <location>
        <begin position="15"/>
        <end position="334"/>
    </location>
</feature>
<evidence type="ECO:0000256" key="1">
    <source>
        <dbReference type="ARBA" id="ARBA00023002"/>
    </source>
</evidence>
<dbReference type="Proteomes" id="UP001501671">
    <property type="component" value="Unassembled WGS sequence"/>
</dbReference>
<dbReference type="EMBL" id="BAABFO010000005">
    <property type="protein sequence ID" value="GAA4328416.1"/>
    <property type="molecule type" value="Genomic_DNA"/>
</dbReference>
<dbReference type="PANTHER" id="PTHR43364:SF4">
    <property type="entry name" value="NAD(P)-LINKED OXIDOREDUCTASE SUPERFAMILY PROTEIN"/>
    <property type="match status" value="1"/>
</dbReference>
<evidence type="ECO:0000259" key="2">
    <source>
        <dbReference type="Pfam" id="PF00248"/>
    </source>
</evidence>
<dbReference type="SUPFAM" id="SSF51430">
    <property type="entry name" value="NAD(P)-linked oxidoreductase"/>
    <property type="match status" value="1"/>
</dbReference>
<keyword evidence="1" id="KW-0560">Oxidoreductase</keyword>
<accession>A0ABP8GQA6</accession>
<organism evidence="3 4">
    <name type="scientific">Pigmentiphaga soli</name>
    <dbReference type="NCBI Taxonomy" id="1007095"/>
    <lineage>
        <taxon>Bacteria</taxon>
        <taxon>Pseudomonadati</taxon>
        <taxon>Pseudomonadota</taxon>
        <taxon>Betaproteobacteria</taxon>
        <taxon>Burkholderiales</taxon>
        <taxon>Alcaligenaceae</taxon>
        <taxon>Pigmentiphaga</taxon>
    </lineage>
</organism>
<dbReference type="Gene3D" id="3.20.20.100">
    <property type="entry name" value="NADP-dependent oxidoreductase domain"/>
    <property type="match status" value="1"/>
</dbReference>
<name>A0ABP8GQA6_9BURK</name>
<proteinExistence type="predicted"/>
<gene>
    <name evidence="3" type="ORF">GCM10023144_14200</name>
</gene>